<evidence type="ECO:0000313" key="2">
    <source>
        <dbReference type="Proteomes" id="UP000501849"/>
    </source>
</evidence>
<dbReference type="AlphaFoldDB" id="A0A6H0RZA9"/>
<dbReference type="KEGG" id="mfre:EXE63_06220"/>
<sequence length="139" mass="15085">MKFSEAGPVTSMAEAECWDQLSAMTLGRLVTSSDSKPDIFPVNFVVQRRTILIRTAEGTKLAAVSLNPWVAFEADDHDVARGWSVVVRGHAAVLDSAADIALAEKAQVLPWTATAKQRFIRIEPTGIVGRRFAFGSEPS</sequence>
<accession>A0A6H0RZA9</accession>
<evidence type="ECO:0000313" key="1">
    <source>
        <dbReference type="EMBL" id="QIV80533.1"/>
    </source>
</evidence>
<dbReference type="Proteomes" id="UP000501849">
    <property type="component" value="Chromosome"/>
</dbReference>
<dbReference type="Gene3D" id="2.30.110.10">
    <property type="entry name" value="Electron Transport, Fmn-binding Protein, Chain A"/>
    <property type="match status" value="1"/>
</dbReference>
<name>A0A6H0RZA9_9MYCO</name>
<reference evidence="1 2" key="1">
    <citation type="submission" date="2019-04" db="EMBL/GenBank/DDBJ databases">
        <title>Draft, Whole-Genome Sequence of the Anthracene-degrading Mycobacterium frederiksbergense LB501T, Isolated from a Polycyclic Aromatic Hydrocarbon (PAH)-Contaminated Soil.</title>
        <authorList>
            <person name="Augelletti F."/>
        </authorList>
    </citation>
    <scope>NUCLEOTIDE SEQUENCE [LARGE SCALE GENOMIC DNA]</scope>
    <source>
        <strain evidence="1 2">LB 501T</strain>
    </source>
</reference>
<dbReference type="InterPro" id="IPR024747">
    <property type="entry name" value="Pyridox_Oxase-rel"/>
</dbReference>
<gene>
    <name evidence="1" type="ORF">EXE63_06220</name>
</gene>
<dbReference type="EMBL" id="CP038799">
    <property type="protein sequence ID" value="QIV80533.1"/>
    <property type="molecule type" value="Genomic_DNA"/>
</dbReference>
<protein>
    <submittedName>
        <fullName evidence="1">Pyridoxamine 5'-phosphate oxidase family protein</fullName>
    </submittedName>
</protein>
<keyword evidence="2" id="KW-1185">Reference proteome</keyword>
<dbReference type="InterPro" id="IPR012349">
    <property type="entry name" value="Split_barrel_FMN-bd"/>
</dbReference>
<proteinExistence type="predicted"/>
<organism evidence="1 2">
    <name type="scientific">Mycolicibacterium frederiksbergense</name>
    <dbReference type="NCBI Taxonomy" id="117567"/>
    <lineage>
        <taxon>Bacteria</taxon>
        <taxon>Bacillati</taxon>
        <taxon>Actinomycetota</taxon>
        <taxon>Actinomycetes</taxon>
        <taxon>Mycobacteriales</taxon>
        <taxon>Mycobacteriaceae</taxon>
        <taxon>Mycolicibacterium</taxon>
    </lineage>
</organism>
<dbReference type="Pfam" id="PF12900">
    <property type="entry name" value="Pyridox_ox_2"/>
    <property type="match status" value="1"/>
</dbReference>
<dbReference type="SUPFAM" id="SSF50475">
    <property type="entry name" value="FMN-binding split barrel"/>
    <property type="match status" value="1"/>
</dbReference>